<dbReference type="InterPro" id="IPR000923">
    <property type="entry name" value="BlueCu_1"/>
</dbReference>
<proteinExistence type="predicted"/>
<dbReference type="Gene3D" id="2.60.40.420">
    <property type="entry name" value="Cupredoxins - blue copper proteins"/>
    <property type="match status" value="1"/>
</dbReference>
<evidence type="ECO:0000256" key="2">
    <source>
        <dbReference type="ARBA" id="ARBA00023008"/>
    </source>
</evidence>
<sequence>MNRRHLLTASGLTLAGLAGCLDDAAPDPTADREGSDTSESAEGSQDQAEDQREDTGDDSDDHDVPTAARETGEATLDALARGEPAVAASYAPFDGAGPYERIWVPDAVRAIDFAGEADDETDTPDVFDDGTVETERRLEYDLELEAADHRYERRVGVTAVEIDGEWYAWYREPPSQPFRPPADAAVDVDRTDRKTVEITLLDRSEAMTVFVVPAEHEGTDGDSDEREPYALEEIGEARTLSTENEDVAGGTYEIRAAVRDPSEQGANTLQTVSIVDFAAWTDVTEITLEAQTSGWVGSKPDHIAAETNPPLVLEEGREYTITVENGDGSVHNFQLGDESEAVVDDYATDLIEDDDGTRELTVTATEELAEYVCAPHRITMRGDVVVVDSLDDDG</sequence>
<dbReference type="eggNOG" id="arCOG07538">
    <property type="taxonomic scope" value="Archaea"/>
</dbReference>
<dbReference type="EMBL" id="AOMA01000080">
    <property type="protein sequence ID" value="EMA39674.1"/>
    <property type="molecule type" value="Genomic_DNA"/>
</dbReference>
<feature type="region of interest" description="Disordered" evidence="3">
    <location>
        <begin position="19"/>
        <end position="76"/>
    </location>
</feature>
<reference evidence="5 6" key="1">
    <citation type="journal article" date="2014" name="PLoS Genet.">
        <title>Phylogenetically driven sequencing of extremely halophilic archaea reveals strategies for static and dynamic osmo-response.</title>
        <authorList>
            <person name="Becker E.A."/>
            <person name="Seitzer P.M."/>
            <person name="Tritt A."/>
            <person name="Larsen D."/>
            <person name="Krusor M."/>
            <person name="Yao A.I."/>
            <person name="Wu D."/>
            <person name="Madern D."/>
            <person name="Eisen J.A."/>
            <person name="Darling A.E."/>
            <person name="Facciotti M.T."/>
        </authorList>
    </citation>
    <scope>NUCLEOTIDE SEQUENCE [LARGE SCALE GENOMIC DNA]</scope>
    <source>
        <strain evidence="5 6">JCM 10879</strain>
    </source>
</reference>
<evidence type="ECO:0000313" key="5">
    <source>
        <dbReference type="EMBL" id="EMA39674.1"/>
    </source>
</evidence>
<comment type="caution">
    <text evidence="5">The sequence shown here is derived from an EMBL/GenBank/DDBJ whole genome shotgun (WGS) entry which is preliminary data.</text>
</comment>
<dbReference type="GO" id="GO:0005507">
    <property type="term" value="F:copper ion binding"/>
    <property type="evidence" value="ECO:0007669"/>
    <property type="project" value="InterPro"/>
</dbReference>
<accession>M0M4X5</accession>
<dbReference type="AlphaFoldDB" id="M0M4X5"/>
<gene>
    <name evidence="5" type="ORF">C446_08401</name>
</gene>
<evidence type="ECO:0000259" key="4">
    <source>
        <dbReference type="Pfam" id="PF00127"/>
    </source>
</evidence>
<evidence type="ECO:0000256" key="1">
    <source>
        <dbReference type="ARBA" id="ARBA00022723"/>
    </source>
</evidence>
<dbReference type="InterPro" id="IPR008972">
    <property type="entry name" value="Cupredoxin"/>
</dbReference>
<keyword evidence="2" id="KW-0186">Copper</keyword>
<dbReference type="PROSITE" id="PS51257">
    <property type="entry name" value="PROKAR_LIPOPROTEIN"/>
    <property type="match status" value="1"/>
</dbReference>
<keyword evidence="6" id="KW-1185">Reference proteome</keyword>
<dbReference type="OrthoDB" id="204532at2157"/>
<feature type="compositionally biased region" description="Polar residues" evidence="3">
    <location>
        <begin position="37"/>
        <end position="46"/>
    </location>
</feature>
<dbReference type="Proteomes" id="UP000011607">
    <property type="component" value="Unassembled WGS sequence"/>
</dbReference>
<evidence type="ECO:0000256" key="3">
    <source>
        <dbReference type="SAM" id="MobiDB-lite"/>
    </source>
</evidence>
<keyword evidence="1" id="KW-0479">Metal-binding</keyword>
<feature type="domain" description="Blue (type 1) copper" evidence="4">
    <location>
        <begin position="320"/>
        <end position="386"/>
    </location>
</feature>
<protein>
    <submittedName>
        <fullName evidence="5">Blue (Type 1) copper domain protein</fullName>
    </submittedName>
</protein>
<evidence type="ECO:0000313" key="6">
    <source>
        <dbReference type="Proteomes" id="UP000011607"/>
    </source>
</evidence>
<name>M0M4X5_9EURY</name>
<dbReference type="GO" id="GO:0009055">
    <property type="term" value="F:electron transfer activity"/>
    <property type="evidence" value="ECO:0007669"/>
    <property type="project" value="InterPro"/>
</dbReference>
<dbReference type="Pfam" id="PF00127">
    <property type="entry name" value="Copper-bind"/>
    <property type="match status" value="1"/>
</dbReference>
<organism evidence="5 6">
    <name type="scientific">Halobiforma nitratireducens JCM 10879</name>
    <dbReference type="NCBI Taxonomy" id="1227454"/>
    <lineage>
        <taxon>Archaea</taxon>
        <taxon>Methanobacteriati</taxon>
        <taxon>Methanobacteriota</taxon>
        <taxon>Stenosarchaea group</taxon>
        <taxon>Halobacteria</taxon>
        <taxon>Halobacteriales</taxon>
        <taxon>Natrialbaceae</taxon>
        <taxon>Halobiforma</taxon>
    </lineage>
</organism>
<dbReference type="RefSeq" id="WP_006672611.1">
    <property type="nucleotide sequence ID" value="NZ_AOMA01000080.1"/>
</dbReference>
<dbReference type="eggNOG" id="arCOG11135">
    <property type="taxonomic scope" value="Archaea"/>
</dbReference>